<evidence type="ECO:0000259" key="4">
    <source>
        <dbReference type="PROSITE" id="PS51186"/>
    </source>
</evidence>
<dbReference type="Gene3D" id="3.40.630.30">
    <property type="match status" value="1"/>
</dbReference>
<organism evidence="5 6">
    <name type="scientific">Paludibacter jiangxiensis</name>
    <dbReference type="NCBI Taxonomy" id="681398"/>
    <lineage>
        <taxon>Bacteria</taxon>
        <taxon>Pseudomonadati</taxon>
        <taxon>Bacteroidota</taxon>
        <taxon>Bacteroidia</taxon>
        <taxon>Bacteroidales</taxon>
        <taxon>Paludibacteraceae</taxon>
        <taxon>Paludibacter</taxon>
    </lineage>
</organism>
<evidence type="ECO:0000256" key="3">
    <source>
        <dbReference type="ARBA" id="ARBA00023315"/>
    </source>
</evidence>
<accession>A0A161LFC8</accession>
<dbReference type="Pfam" id="PF00583">
    <property type="entry name" value="Acetyltransf_1"/>
    <property type="match status" value="1"/>
</dbReference>
<dbReference type="PANTHER" id="PTHR10545">
    <property type="entry name" value="DIAMINE N-ACETYLTRANSFERASE"/>
    <property type="match status" value="1"/>
</dbReference>
<dbReference type="PIRSF" id="PIRSF037663">
    <property type="entry name" value="Acetyltransf_GNAT_prd"/>
    <property type="match status" value="1"/>
</dbReference>
<keyword evidence="6" id="KW-1185">Reference proteome</keyword>
<feature type="domain" description="N-acetyltransferase" evidence="4">
    <location>
        <begin position="3"/>
        <end position="146"/>
    </location>
</feature>
<keyword evidence="2" id="KW-0808">Transferase</keyword>
<reference evidence="6" key="1">
    <citation type="submission" date="2016-04" db="EMBL/GenBank/DDBJ databases">
        <title>Draft genome sequence of Paludibacter jiangxiensis strain NM7.</title>
        <authorList>
            <person name="Qiu Y."/>
            <person name="Matsuura N."/>
            <person name="Ohashi A."/>
            <person name="Tourlousse M.D."/>
            <person name="Sekiguchi Y."/>
        </authorList>
    </citation>
    <scope>NUCLEOTIDE SEQUENCE [LARGE SCALE GENOMIC DNA]</scope>
    <source>
        <strain evidence="6">NM7</strain>
    </source>
</reference>
<dbReference type="PANTHER" id="PTHR10545:SF29">
    <property type="entry name" value="GH14572P-RELATED"/>
    <property type="match status" value="1"/>
</dbReference>
<dbReference type="CDD" id="cd04301">
    <property type="entry name" value="NAT_SF"/>
    <property type="match status" value="1"/>
</dbReference>
<dbReference type="InterPro" id="IPR017255">
    <property type="entry name" value="AcTrfase_GNAT_prd"/>
</dbReference>
<dbReference type="GO" id="GO:0008080">
    <property type="term" value="F:N-acetyltransferase activity"/>
    <property type="evidence" value="ECO:0007669"/>
    <property type="project" value="TreeGrafter"/>
</dbReference>
<dbReference type="OrthoDB" id="9805924at2"/>
<dbReference type="AlphaFoldDB" id="A0A161LFC8"/>
<dbReference type="EMBL" id="BDCR01000004">
    <property type="protein sequence ID" value="GAT63725.1"/>
    <property type="molecule type" value="Genomic_DNA"/>
</dbReference>
<reference evidence="6" key="2">
    <citation type="journal article" date="2017" name="Genome Announc.">
        <title>Draft genome sequence of Paludibacter jiangxiensis NM7(T), a propionate-producing fermentative bacterium.</title>
        <authorList>
            <person name="Qiu Y.-L."/>
            <person name="Tourlousse D.M."/>
            <person name="Matsuura N."/>
            <person name="Ohashi A."/>
            <person name="Sekiguchi Y."/>
        </authorList>
    </citation>
    <scope>NUCLEOTIDE SEQUENCE [LARGE SCALE GENOMIC DNA]</scope>
    <source>
        <strain evidence="6">NM7</strain>
    </source>
</reference>
<proteinExistence type="inferred from homology"/>
<dbReference type="RefSeq" id="WP_068705187.1">
    <property type="nucleotide sequence ID" value="NZ_BDCR01000004.1"/>
</dbReference>
<keyword evidence="5" id="KW-0687">Ribonucleoprotein</keyword>
<dbReference type="FunFam" id="3.40.630.30:FF:000064">
    <property type="entry name" value="GNAT family acetyltransferase"/>
    <property type="match status" value="1"/>
</dbReference>
<dbReference type="Proteomes" id="UP000076586">
    <property type="component" value="Unassembled WGS sequence"/>
</dbReference>
<protein>
    <submittedName>
        <fullName evidence="5">Ribosomal protein S18 acetylase RimI</fullName>
    </submittedName>
</protein>
<dbReference type="InterPro" id="IPR051016">
    <property type="entry name" value="Diverse_Substrate_AcTransf"/>
</dbReference>
<keyword evidence="5" id="KW-0689">Ribosomal protein</keyword>
<dbReference type="InterPro" id="IPR000182">
    <property type="entry name" value="GNAT_dom"/>
</dbReference>
<dbReference type="InterPro" id="IPR016181">
    <property type="entry name" value="Acyl_CoA_acyltransferase"/>
</dbReference>
<evidence type="ECO:0000256" key="1">
    <source>
        <dbReference type="ARBA" id="ARBA00008694"/>
    </source>
</evidence>
<evidence type="ECO:0000313" key="6">
    <source>
        <dbReference type="Proteomes" id="UP000076586"/>
    </source>
</evidence>
<comment type="similarity">
    <text evidence="1">Belongs to the acetyltransferase family.</text>
</comment>
<dbReference type="SUPFAM" id="SSF55729">
    <property type="entry name" value="Acyl-CoA N-acyltransferases (Nat)"/>
    <property type="match status" value="1"/>
</dbReference>
<sequence length="146" mass="16866">MPIQIRPIEEADFTQLIALFQEFAIFEKAPELMTNTVDKMKSEKEYIKGFAAINEENTIIGYATCFFAYYTWIGKSLYMDDLYVKPEYRAQGIGTKLINSIIALAKKENCSKVRWQVSEWNTPAIGFYKSLGAQINETERNCDLMF</sequence>
<keyword evidence="3" id="KW-0012">Acyltransferase</keyword>
<evidence type="ECO:0000256" key="2">
    <source>
        <dbReference type="ARBA" id="ARBA00022679"/>
    </source>
</evidence>
<dbReference type="GO" id="GO:0005840">
    <property type="term" value="C:ribosome"/>
    <property type="evidence" value="ECO:0007669"/>
    <property type="project" value="UniProtKB-KW"/>
</dbReference>
<gene>
    <name evidence="5" type="ORF">PJIAN_4266</name>
</gene>
<dbReference type="STRING" id="681398.PJIAN_4266"/>
<name>A0A161LFC8_9BACT</name>
<evidence type="ECO:0000313" key="5">
    <source>
        <dbReference type="EMBL" id="GAT63725.1"/>
    </source>
</evidence>
<comment type="caution">
    <text evidence="5">The sequence shown here is derived from an EMBL/GenBank/DDBJ whole genome shotgun (WGS) entry which is preliminary data.</text>
</comment>
<dbReference type="PROSITE" id="PS51186">
    <property type="entry name" value="GNAT"/>
    <property type="match status" value="1"/>
</dbReference>